<feature type="region of interest" description="Disordered" evidence="3">
    <location>
        <begin position="1"/>
        <end position="24"/>
    </location>
</feature>
<dbReference type="InterPro" id="IPR004089">
    <property type="entry name" value="MCPsignal_dom"/>
</dbReference>
<dbReference type="PANTHER" id="PTHR32089">
    <property type="entry name" value="METHYL-ACCEPTING CHEMOTAXIS PROTEIN MCPB"/>
    <property type="match status" value="1"/>
</dbReference>
<gene>
    <name evidence="5" type="ORF">BJY16_007443</name>
</gene>
<dbReference type="PROSITE" id="PS50111">
    <property type="entry name" value="CHEMOTAXIS_TRANSDUC_2"/>
    <property type="match status" value="1"/>
</dbReference>
<feature type="compositionally biased region" description="Basic and acidic residues" evidence="3">
    <location>
        <begin position="1"/>
        <end position="10"/>
    </location>
</feature>
<dbReference type="Gene3D" id="1.10.287.950">
    <property type="entry name" value="Methyl-accepting chemotaxis protein"/>
    <property type="match status" value="1"/>
</dbReference>
<dbReference type="RefSeq" id="WP_185044207.1">
    <property type="nucleotide sequence ID" value="NZ_BAABFG010000005.1"/>
</dbReference>
<comment type="caution">
    <text evidence="5">The sequence shown here is derived from an EMBL/GenBank/DDBJ whole genome shotgun (WGS) entry which is preliminary data.</text>
</comment>
<accession>A0A7W7H545</accession>
<keyword evidence="6" id="KW-1185">Reference proteome</keyword>
<organism evidence="5 6">
    <name type="scientific">Actinoplanes octamycinicus</name>
    <dbReference type="NCBI Taxonomy" id="135948"/>
    <lineage>
        <taxon>Bacteria</taxon>
        <taxon>Bacillati</taxon>
        <taxon>Actinomycetota</taxon>
        <taxon>Actinomycetes</taxon>
        <taxon>Micromonosporales</taxon>
        <taxon>Micromonosporaceae</taxon>
        <taxon>Actinoplanes</taxon>
    </lineage>
</organism>
<dbReference type="AlphaFoldDB" id="A0A7W7H545"/>
<evidence type="ECO:0000256" key="1">
    <source>
        <dbReference type="ARBA" id="ARBA00023224"/>
    </source>
</evidence>
<keyword evidence="1 2" id="KW-0807">Transducer</keyword>
<dbReference type="PANTHER" id="PTHR32089:SF112">
    <property type="entry name" value="LYSOZYME-LIKE PROTEIN-RELATED"/>
    <property type="match status" value="1"/>
</dbReference>
<evidence type="ECO:0000256" key="2">
    <source>
        <dbReference type="PROSITE-ProRule" id="PRU00284"/>
    </source>
</evidence>
<protein>
    <submittedName>
        <fullName evidence="5">Methyl-accepting chemotaxis protein</fullName>
    </submittedName>
</protein>
<sequence length="290" mass="29384">MADHARELHAASEGLSRHAGAVTRHTAETAQQAMLLSQSIGEVNTTLHQLQDGAGEVRASIDAIAARATTAGQAATDGVAAAATTRDSVTRLESSSTQISGVVAFINTVAAQTNLLALNATIEAARAGEAGKGFAVVAGEVKGLAQQTEQATGSIDAQVDAIREDAAATVAALQGIAGAIAQINTEQEHIGAAVDAQRASTTAMTQRVNDTADTALALTATITDLAHTASRSTEGTREVADEIATLACIAAGLDQLTDRYSTTASRPVPARAAVTVARAAPAEQAPIELF</sequence>
<evidence type="ECO:0000313" key="5">
    <source>
        <dbReference type="EMBL" id="MBB4743984.1"/>
    </source>
</evidence>
<dbReference type="GO" id="GO:0016020">
    <property type="term" value="C:membrane"/>
    <property type="evidence" value="ECO:0007669"/>
    <property type="project" value="InterPro"/>
</dbReference>
<dbReference type="SUPFAM" id="SSF58104">
    <property type="entry name" value="Methyl-accepting chemotaxis protein (MCP) signaling domain"/>
    <property type="match status" value="1"/>
</dbReference>
<dbReference type="Proteomes" id="UP000546162">
    <property type="component" value="Unassembled WGS sequence"/>
</dbReference>
<evidence type="ECO:0000256" key="3">
    <source>
        <dbReference type="SAM" id="MobiDB-lite"/>
    </source>
</evidence>
<evidence type="ECO:0000313" key="6">
    <source>
        <dbReference type="Proteomes" id="UP000546162"/>
    </source>
</evidence>
<name>A0A7W7H545_9ACTN</name>
<dbReference type="GO" id="GO:0007165">
    <property type="term" value="P:signal transduction"/>
    <property type="evidence" value="ECO:0007669"/>
    <property type="project" value="UniProtKB-KW"/>
</dbReference>
<proteinExistence type="predicted"/>
<dbReference type="Pfam" id="PF00015">
    <property type="entry name" value="MCPsignal"/>
    <property type="match status" value="1"/>
</dbReference>
<feature type="domain" description="Methyl-accepting transducer" evidence="4">
    <location>
        <begin position="11"/>
        <end position="247"/>
    </location>
</feature>
<dbReference type="EMBL" id="JACHNB010000001">
    <property type="protein sequence ID" value="MBB4743984.1"/>
    <property type="molecule type" value="Genomic_DNA"/>
</dbReference>
<evidence type="ECO:0000259" key="4">
    <source>
        <dbReference type="PROSITE" id="PS50111"/>
    </source>
</evidence>
<reference evidence="5 6" key="1">
    <citation type="submission" date="2020-08" db="EMBL/GenBank/DDBJ databases">
        <title>Sequencing the genomes of 1000 actinobacteria strains.</title>
        <authorList>
            <person name="Klenk H.-P."/>
        </authorList>
    </citation>
    <scope>NUCLEOTIDE SEQUENCE [LARGE SCALE GENOMIC DNA]</scope>
    <source>
        <strain evidence="5 6">DSM 45809</strain>
    </source>
</reference>
<dbReference type="SMART" id="SM00283">
    <property type="entry name" value="MA"/>
    <property type="match status" value="1"/>
</dbReference>